<organism evidence="1 2">
    <name type="scientific">Terfezia boudieri ATCC MYA-4762</name>
    <dbReference type="NCBI Taxonomy" id="1051890"/>
    <lineage>
        <taxon>Eukaryota</taxon>
        <taxon>Fungi</taxon>
        <taxon>Dikarya</taxon>
        <taxon>Ascomycota</taxon>
        <taxon>Pezizomycotina</taxon>
        <taxon>Pezizomycetes</taxon>
        <taxon>Pezizales</taxon>
        <taxon>Pezizaceae</taxon>
        <taxon>Terfezia</taxon>
    </lineage>
</organism>
<gene>
    <name evidence="1" type="ORF">L211DRAFT_848285</name>
</gene>
<evidence type="ECO:0000313" key="1">
    <source>
        <dbReference type="EMBL" id="RPB24910.1"/>
    </source>
</evidence>
<dbReference type="InParanoid" id="A0A3N4LPY7"/>
<reference evidence="1 2" key="1">
    <citation type="journal article" date="2018" name="Nat. Ecol. Evol.">
        <title>Pezizomycetes genomes reveal the molecular basis of ectomycorrhizal truffle lifestyle.</title>
        <authorList>
            <person name="Murat C."/>
            <person name="Payen T."/>
            <person name="Noel B."/>
            <person name="Kuo A."/>
            <person name="Morin E."/>
            <person name="Chen J."/>
            <person name="Kohler A."/>
            <person name="Krizsan K."/>
            <person name="Balestrini R."/>
            <person name="Da Silva C."/>
            <person name="Montanini B."/>
            <person name="Hainaut M."/>
            <person name="Levati E."/>
            <person name="Barry K.W."/>
            <person name="Belfiori B."/>
            <person name="Cichocki N."/>
            <person name="Clum A."/>
            <person name="Dockter R.B."/>
            <person name="Fauchery L."/>
            <person name="Guy J."/>
            <person name="Iotti M."/>
            <person name="Le Tacon F."/>
            <person name="Lindquist E.A."/>
            <person name="Lipzen A."/>
            <person name="Malagnac F."/>
            <person name="Mello A."/>
            <person name="Molinier V."/>
            <person name="Miyauchi S."/>
            <person name="Poulain J."/>
            <person name="Riccioni C."/>
            <person name="Rubini A."/>
            <person name="Sitrit Y."/>
            <person name="Splivallo R."/>
            <person name="Traeger S."/>
            <person name="Wang M."/>
            <person name="Zifcakova L."/>
            <person name="Wipf D."/>
            <person name="Zambonelli A."/>
            <person name="Paolocci F."/>
            <person name="Nowrousian M."/>
            <person name="Ottonello S."/>
            <person name="Baldrian P."/>
            <person name="Spatafora J.W."/>
            <person name="Henrissat B."/>
            <person name="Nagy L.G."/>
            <person name="Aury J.M."/>
            <person name="Wincker P."/>
            <person name="Grigoriev I.V."/>
            <person name="Bonfante P."/>
            <person name="Martin F.M."/>
        </authorList>
    </citation>
    <scope>NUCLEOTIDE SEQUENCE [LARGE SCALE GENOMIC DNA]</scope>
    <source>
        <strain evidence="1 2">ATCC MYA-4762</strain>
    </source>
</reference>
<keyword evidence="2" id="KW-1185">Reference proteome</keyword>
<dbReference type="EMBL" id="ML121539">
    <property type="protein sequence ID" value="RPB24910.1"/>
    <property type="molecule type" value="Genomic_DNA"/>
</dbReference>
<proteinExistence type="predicted"/>
<dbReference type="Proteomes" id="UP000267821">
    <property type="component" value="Unassembled WGS sequence"/>
</dbReference>
<name>A0A3N4LPY7_9PEZI</name>
<accession>A0A3N4LPY7</accession>
<evidence type="ECO:0000313" key="2">
    <source>
        <dbReference type="Proteomes" id="UP000267821"/>
    </source>
</evidence>
<dbReference type="AlphaFoldDB" id="A0A3N4LPY7"/>
<sequence>MWMEDARVYKDTTKRELLMKLAGDWLRKSVKSLVKLGDLRHKVGDMAPDMLQKFSFQELNNLYRQKCPELWQFMRKLSEPFRDSKGSGAPDILAPAPAPAAKWRKTGMPTKDRDLMICTSMSILLYGYSWQCNRFQSIMGYWLYVENTHKNSMEVLYALGIATSYPHVHRTEMVISENAMSDTLIRVKEEPFLLTWDNINRKMRVREEVLYSKEYMISWTTGGIIFLKADSIQGGDTEEVPPVLQLHLPDIVLPRSPTIPKGWVNEKLRSILTGKDFMLSKEAIAYHTLVF</sequence>
<dbReference type="OrthoDB" id="5330201at2759"/>
<protein>
    <submittedName>
        <fullName evidence="1">Uncharacterized protein</fullName>
    </submittedName>
</protein>